<proteinExistence type="predicted"/>
<organism evidence="1 2">
    <name type="scientific">Caerostris darwini</name>
    <dbReference type="NCBI Taxonomy" id="1538125"/>
    <lineage>
        <taxon>Eukaryota</taxon>
        <taxon>Metazoa</taxon>
        <taxon>Ecdysozoa</taxon>
        <taxon>Arthropoda</taxon>
        <taxon>Chelicerata</taxon>
        <taxon>Arachnida</taxon>
        <taxon>Araneae</taxon>
        <taxon>Araneomorphae</taxon>
        <taxon>Entelegynae</taxon>
        <taxon>Araneoidea</taxon>
        <taxon>Araneidae</taxon>
        <taxon>Caerostris</taxon>
    </lineage>
</organism>
<keyword evidence="2" id="KW-1185">Reference proteome</keyword>
<evidence type="ECO:0000313" key="2">
    <source>
        <dbReference type="Proteomes" id="UP001054837"/>
    </source>
</evidence>
<dbReference type="EMBL" id="BPLQ01005877">
    <property type="protein sequence ID" value="GIY18260.1"/>
    <property type="molecule type" value="Genomic_DNA"/>
</dbReference>
<name>A0AAV4RDF2_9ARAC</name>
<protein>
    <submittedName>
        <fullName evidence="1">Uncharacterized protein</fullName>
    </submittedName>
</protein>
<accession>A0AAV4RDF2</accession>
<dbReference type="Proteomes" id="UP001054837">
    <property type="component" value="Unassembled WGS sequence"/>
</dbReference>
<comment type="caution">
    <text evidence="1">The sequence shown here is derived from an EMBL/GenBank/DDBJ whole genome shotgun (WGS) entry which is preliminary data.</text>
</comment>
<gene>
    <name evidence="1" type="ORF">CDAR_473421</name>
</gene>
<sequence>MVKKKRGVVIGFSPKGLTSNCPRRSGFKHLLITWRSIERRKSPRQNLGCSKISVPGRPLLPVLRYSISVSLSSQSERLCVVAALCRRTMPHSDG</sequence>
<reference evidence="1 2" key="1">
    <citation type="submission" date="2021-06" db="EMBL/GenBank/DDBJ databases">
        <title>Caerostris darwini draft genome.</title>
        <authorList>
            <person name="Kono N."/>
            <person name="Arakawa K."/>
        </authorList>
    </citation>
    <scope>NUCLEOTIDE SEQUENCE [LARGE SCALE GENOMIC DNA]</scope>
</reference>
<dbReference type="AlphaFoldDB" id="A0AAV4RDF2"/>
<evidence type="ECO:0000313" key="1">
    <source>
        <dbReference type="EMBL" id="GIY18260.1"/>
    </source>
</evidence>